<evidence type="ECO:0000256" key="8">
    <source>
        <dbReference type="ARBA" id="ARBA00023326"/>
    </source>
</evidence>
<proteinExistence type="inferred from homology"/>
<sequence>MALTHSSILSISLIIPKIAAISISVGPQFSIGVNNNAPTTTIPSSSIQPVTVTLVSASVDTEIFTNDGSTDASNGPVSIDLNSLLTTTIVSKSTDSSSYSSSSSSSNSNSEGYEYWNDTATSITTSLPSLLTRNANPSNLGSEITSLISSVGTNMRFSSFKSDNIISITSSPNISTFIISSLPVKTSSNNGTDNGNTSSLLLLLSSASTSSSYSSVPYNTVTLSPPTSSITYYGTSHSINSSSSAYYESSGGYVLNSSQISHTLPISLSSKIGSSSIVSSSFRDSKSSSPAIPTLTTSSLSSSILTSPSSSGSLSMVDLSISTYTDKTITQIPKIDYSGSLFSPIATAEPLTVFPRTTINITFPDYVNTNTTQFQSNKFYTNMLLDGQNNTVWSYPYSLFYTTSVGGRGGMGVSLVNISDRLYDYTNDGNLPTTYSNPTMAAAMIIGASNFQEVFLYMDEYQAMSVTAEIKTSDNNGGIEFPLVQGMGMITAIYHGSSLIPEIVAPGLFSQLVNVSIGKYIVTLTSGSQWIIYISISSIELVLNNDKTKITATNGATEGLIVQVASLTTYSNDTVDVESIYDQCNGTYPINATLVASVNNGDYQYGFEYNTNSGKPALVFLLPHLIDSLTDSLSLTGIEMYSGTKGKMASVLANKVIFQESATVGDEPGWIPMSMNASEVVYNSSQLQTLQTALDEEMANIGWDIKSLVTNIDTYTAGKILDKYSQMLAVSHFILGNITATTGVLDGLIDAWDGYLNNSYGVKYPLGYLNIGTIAAMATSAENYGNSVMNDHYFHYGYFIHSAAVIGEVAAQLAGDNKNWITEKAQNYVESLIRDVANPSTADPYFPQFRMFDWYHGHSFASGLVSSGDGRNQESSSEDVNFALGLKMWGRAIGSDSLEATGELMLLVMRRAMNQYYFFNNDSSNGVIPEEYSPHMVPGILYENKLTYVTFFGTDVQYIHGIQMLPITAASMLIKNQQYVAEEWTTFEFDCLVGESLNEDPWGHVLKLNQALFDPGAALGHFTTSGFDISKLDNGQSLTWSLAVCMGLS</sequence>
<keyword evidence="5" id="KW-0119">Carbohydrate metabolism</keyword>
<evidence type="ECO:0000256" key="6">
    <source>
        <dbReference type="ARBA" id="ARBA00023295"/>
    </source>
</evidence>
<dbReference type="EMBL" id="BTFZ01000011">
    <property type="protein sequence ID" value="GMM37247.1"/>
    <property type="molecule type" value="Genomic_DNA"/>
</dbReference>
<feature type="signal peptide" evidence="9">
    <location>
        <begin position="1"/>
        <end position="20"/>
    </location>
</feature>
<dbReference type="GO" id="GO:0042973">
    <property type="term" value="F:glucan endo-1,3-beta-D-glucosidase activity"/>
    <property type="evidence" value="ECO:0007669"/>
    <property type="project" value="UniProtKB-EC"/>
</dbReference>
<evidence type="ECO:0000256" key="2">
    <source>
        <dbReference type="ARBA" id="ARBA00010730"/>
    </source>
</evidence>
<comment type="similarity">
    <text evidence="2">Belongs to the glycosyl hydrolase 81 family.</text>
</comment>
<comment type="catalytic activity">
    <reaction evidence="1">
        <text>Hydrolysis of (1-&gt;3)-beta-D-glucosidic linkages in (1-&gt;3)-beta-D-glucans.</text>
        <dbReference type="EC" id="3.2.1.39"/>
    </reaction>
</comment>
<feature type="domain" description="Glycosyl hydrolase family 81 N-terminal" evidence="10">
    <location>
        <begin position="366"/>
        <end position="662"/>
    </location>
</feature>
<evidence type="ECO:0000256" key="9">
    <source>
        <dbReference type="SAM" id="SignalP"/>
    </source>
</evidence>
<evidence type="ECO:0000313" key="13">
    <source>
        <dbReference type="Proteomes" id="UP001360560"/>
    </source>
</evidence>
<dbReference type="Pfam" id="PF17652">
    <property type="entry name" value="Glyco_hydro81C"/>
    <property type="match status" value="1"/>
</dbReference>
<evidence type="ECO:0000256" key="1">
    <source>
        <dbReference type="ARBA" id="ARBA00000382"/>
    </source>
</evidence>
<comment type="caution">
    <text evidence="12">The sequence shown here is derived from an EMBL/GenBank/DDBJ whole genome shotgun (WGS) entry which is preliminary data.</text>
</comment>
<dbReference type="InterPro" id="IPR040720">
    <property type="entry name" value="GH81_C"/>
</dbReference>
<dbReference type="Pfam" id="PF03639">
    <property type="entry name" value="Glyco_hydro_81"/>
    <property type="match status" value="1"/>
</dbReference>
<dbReference type="GeneID" id="90075222"/>
<reference evidence="12 13" key="1">
    <citation type="journal article" date="2023" name="Elife">
        <title>Identification of key yeast species and microbe-microbe interactions impacting larval growth of Drosophila in the wild.</title>
        <authorList>
            <person name="Mure A."/>
            <person name="Sugiura Y."/>
            <person name="Maeda R."/>
            <person name="Honda K."/>
            <person name="Sakurai N."/>
            <person name="Takahashi Y."/>
            <person name="Watada M."/>
            <person name="Katoh T."/>
            <person name="Gotoh A."/>
            <person name="Gotoh Y."/>
            <person name="Taniguchi I."/>
            <person name="Nakamura K."/>
            <person name="Hayashi T."/>
            <person name="Katayama T."/>
            <person name="Uemura T."/>
            <person name="Hattori Y."/>
        </authorList>
    </citation>
    <scope>NUCLEOTIDE SEQUENCE [LARGE SCALE GENOMIC DNA]</scope>
    <source>
        <strain evidence="12 13">SC-9</strain>
    </source>
</reference>
<keyword evidence="4" id="KW-0378">Hydrolase</keyword>
<dbReference type="GO" id="GO:0071555">
    <property type="term" value="P:cell wall organization"/>
    <property type="evidence" value="ECO:0007669"/>
    <property type="project" value="UniProtKB-KW"/>
</dbReference>
<gene>
    <name evidence="12" type="ORF">DASC09_045720</name>
</gene>
<dbReference type="RefSeq" id="XP_064854243.1">
    <property type="nucleotide sequence ID" value="XM_064998171.1"/>
</dbReference>
<evidence type="ECO:0000313" key="12">
    <source>
        <dbReference type="EMBL" id="GMM37247.1"/>
    </source>
</evidence>
<keyword evidence="6" id="KW-0326">Glycosidase</keyword>
<evidence type="ECO:0000256" key="4">
    <source>
        <dbReference type="ARBA" id="ARBA00022801"/>
    </source>
</evidence>
<evidence type="ECO:0000259" key="11">
    <source>
        <dbReference type="Pfam" id="PF17652"/>
    </source>
</evidence>
<evidence type="ECO:0000256" key="7">
    <source>
        <dbReference type="ARBA" id="ARBA00023316"/>
    </source>
</evidence>
<dbReference type="Gene3D" id="2.70.98.30">
    <property type="entry name" value="Golgi alpha-mannosidase II, domain 4"/>
    <property type="match status" value="1"/>
</dbReference>
<dbReference type="Proteomes" id="UP001360560">
    <property type="component" value="Unassembled WGS sequence"/>
</dbReference>
<dbReference type="GO" id="GO:0000272">
    <property type="term" value="P:polysaccharide catabolic process"/>
    <property type="evidence" value="ECO:0007669"/>
    <property type="project" value="UniProtKB-KW"/>
</dbReference>
<keyword evidence="8" id="KW-0624">Polysaccharide degradation</keyword>
<keyword evidence="7" id="KW-0961">Cell wall biogenesis/degradation</keyword>
<organism evidence="12 13">
    <name type="scientific">Saccharomycopsis crataegensis</name>
    <dbReference type="NCBI Taxonomy" id="43959"/>
    <lineage>
        <taxon>Eukaryota</taxon>
        <taxon>Fungi</taxon>
        <taxon>Dikarya</taxon>
        <taxon>Ascomycota</taxon>
        <taxon>Saccharomycotina</taxon>
        <taxon>Saccharomycetes</taxon>
        <taxon>Saccharomycopsidaceae</taxon>
        <taxon>Saccharomycopsis</taxon>
    </lineage>
</organism>
<evidence type="ECO:0000256" key="5">
    <source>
        <dbReference type="ARBA" id="ARBA00023277"/>
    </source>
</evidence>
<dbReference type="PROSITE" id="PS52008">
    <property type="entry name" value="GH81"/>
    <property type="match status" value="1"/>
</dbReference>
<dbReference type="InterPro" id="IPR040451">
    <property type="entry name" value="GH81_N"/>
</dbReference>
<dbReference type="GO" id="GO:0009986">
    <property type="term" value="C:cell surface"/>
    <property type="evidence" value="ECO:0007669"/>
    <property type="project" value="TreeGrafter"/>
</dbReference>
<dbReference type="GO" id="GO:0052861">
    <property type="term" value="F:endo-1,3(4)-beta-glucanase activity"/>
    <property type="evidence" value="ECO:0007669"/>
    <property type="project" value="InterPro"/>
</dbReference>
<dbReference type="EC" id="3.2.1.39" evidence="3"/>
<feature type="domain" description="Glycosyl hydrolase family 81 C-terminal" evidence="11">
    <location>
        <begin position="682"/>
        <end position="1042"/>
    </location>
</feature>
<keyword evidence="13" id="KW-1185">Reference proteome</keyword>
<accession>A0AAV5QRN4</accession>
<dbReference type="AlphaFoldDB" id="A0AAV5QRN4"/>
<keyword evidence="9" id="KW-0732">Signal</keyword>
<feature type="chain" id="PRO_5043596308" description="glucan endo-1,3-beta-D-glucosidase" evidence="9">
    <location>
        <begin position="21"/>
        <end position="1049"/>
    </location>
</feature>
<dbReference type="PANTHER" id="PTHR31983">
    <property type="entry name" value="ENDO-1,3(4)-BETA-GLUCANASE 1"/>
    <property type="match status" value="1"/>
</dbReference>
<evidence type="ECO:0000259" key="10">
    <source>
        <dbReference type="Pfam" id="PF03639"/>
    </source>
</evidence>
<dbReference type="PANTHER" id="PTHR31983:SF20">
    <property type="entry name" value="GLUCAN ENDO-1,3-BETA-D-GLUCOSIDASE 1"/>
    <property type="match status" value="1"/>
</dbReference>
<dbReference type="InterPro" id="IPR005200">
    <property type="entry name" value="Endo-beta-glucanase"/>
</dbReference>
<protein>
    <recommendedName>
        <fullName evidence="3">glucan endo-1,3-beta-D-glucosidase</fullName>
        <ecNumber evidence="3">3.2.1.39</ecNumber>
    </recommendedName>
</protein>
<name>A0AAV5QRN4_9ASCO</name>
<evidence type="ECO:0000256" key="3">
    <source>
        <dbReference type="ARBA" id="ARBA00012780"/>
    </source>
</evidence>